<gene>
    <name evidence="1" type="ORF">AUJ27_03665</name>
</gene>
<accession>A0A1J4T5F5</accession>
<proteinExistence type="predicted"/>
<sequence length="89" mass="10491">MTVIENIILNSHSLILIKNEIYQWQEIIFKVLAILADHFDPKNGMVGERYPINIIYDQYGVKSEIKHIGRKFLYVVDWLCHVEKIFSGK</sequence>
<dbReference type="EMBL" id="MNUU01000071">
    <property type="protein sequence ID" value="OIO06720.1"/>
    <property type="molecule type" value="Genomic_DNA"/>
</dbReference>
<comment type="caution">
    <text evidence="1">The sequence shown here is derived from an EMBL/GenBank/DDBJ whole genome shotgun (WGS) entry which is preliminary data.</text>
</comment>
<organism evidence="1 2">
    <name type="scientific">Candidatus Falkowbacteria bacterium CG1_02_37_44</name>
    <dbReference type="NCBI Taxonomy" id="1805146"/>
    <lineage>
        <taxon>Bacteria</taxon>
        <taxon>Candidatus Falkowiibacteriota</taxon>
    </lineage>
</organism>
<evidence type="ECO:0000313" key="1">
    <source>
        <dbReference type="EMBL" id="OIO06720.1"/>
    </source>
</evidence>
<evidence type="ECO:0000313" key="2">
    <source>
        <dbReference type="Proteomes" id="UP000183192"/>
    </source>
</evidence>
<reference evidence="1 2" key="1">
    <citation type="journal article" date="2016" name="Environ. Microbiol.">
        <title>Genomic resolution of a cold subsurface aquifer community provides metabolic insights for novel microbes adapted to high CO concentrations.</title>
        <authorList>
            <person name="Probst A.J."/>
            <person name="Castelle C.J."/>
            <person name="Singh A."/>
            <person name="Brown C.T."/>
            <person name="Anantharaman K."/>
            <person name="Sharon I."/>
            <person name="Hug L.A."/>
            <person name="Burstein D."/>
            <person name="Emerson J.B."/>
            <person name="Thomas B.C."/>
            <person name="Banfield J.F."/>
        </authorList>
    </citation>
    <scope>NUCLEOTIDE SEQUENCE [LARGE SCALE GENOMIC DNA]</scope>
    <source>
        <strain evidence="1">CG1_02_37_44</strain>
    </source>
</reference>
<dbReference type="STRING" id="1805146.AUJ27_03665"/>
<name>A0A1J4T5F5_9BACT</name>
<protein>
    <submittedName>
        <fullName evidence="1">Uncharacterized protein</fullName>
    </submittedName>
</protein>
<dbReference type="Proteomes" id="UP000183192">
    <property type="component" value="Unassembled WGS sequence"/>
</dbReference>
<dbReference type="AlphaFoldDB" id="A0A1J4T5F5"/>